<dbReference type="RefSeq" id="WP_113691948.1">
    <property type="nucleotide sequence ID" value="NZ_CP015163.1"/>
</dbReference>
<evidence type="ECO:0000313" key="2">
    <source>
        <dbReference type="Proteomes" id="UP000250434"/>
    </source>
</evidence>
<sequence length="73" mass="7947">MGDRIRQQLARPEDGAKLVDAVGLTTMLAYADASGEFMNYDEAFVTEDLLALFDDHGGVATMNVLSPRDVLVE</sequence>
<dbReference type="OrthoDB" id="9798855at2"/>
<name>A0A344L3R2_9PSEU</name>
<proteinExistence type="predicted"/>
<gene>
    <name evidence="1" type="ORF">A4R43_09185</name>
</gene>
<dbReference type="KEGG" id="aab:A4R43_09185"/>
<dbReference type="EMBL" id="CP015163">
    <property type="protein sequence ID" value="AXB42686.1"/>
    <property type="molecule type" value="Genomic_DNA"/>
</dbReference>
<protein>
    <submittedName>
        <fullName evidence="1">Uncharacterized protein</fullName>
    </submittedName>
</protein>
<dbReference type="Proteomes" id="UP000250434">
    <property type="component" value="Chromosome"/>
</dbReference>
<accession>A0A344L3R2</accession>
<reference evidence="1 2" key="1">
    <citation type="submission" date="2016-04" db="EMBL/GenBank/DDBJ databases">
        <title>Complete genome sequence and analysis of deep-sea sediment isolate, Amycolatopsis sp. WP1.</title>
        <authorList>
            <person name="Wang H."/>
            <person name="Chen S."/>
            <person name="Wu Q."/>
        </authorList>
    </citation>
    <scope>NUCLEOTIDE SEQUENCE [LARGE SCALE GENOMIC DNA]</scope>
    <source>
        <strain evidence="1 2">WP1</strain>
    </source>
</reference>
<dbReference type="AlphaFoldDB" id="A0A344L3R2"/>
<evidence type="ECO:0000313" key="1">
    <source>
        <dbReference type="EMBL" id="AXB42686.1"/>
    </source>
</evidence>
<keyword evidence="2" id="KW-1185">Reference proteome</keyword>
<organism evidence="1 2">
    <name type="scientific">Amycolatopsis albispora</name>
    <dbReference type="NCBI Taxonomy" id="1804986"/>
    <lineage>
        <taxon>Bacteria</taxon>
        <taxon>Bacillati</taxon>
        <taxon>Actinomycetota</taxon>
        <taxon>Actinomycetes</taxon>
        <taxon>Pseudonocardiales</taxon>
        <taxon>Pseudonocardiaceae</taxon>
        <taxon>Amycolatopsis</taxon>
    </lineage>
</organism>